<dbReference type="InterPro" id="IPR035240">
    <property type="entry name" value="SprT_Zn_ribbon"/>
</dbReference>
<dbReference type="InterPro" id="IPR023524">
    <property type="entry name" value="Uncharacterised_SprT-like"/>
</dbReference>
<evidence type="ECO:0000313" key="7">
    <source>
        <dbReference type="Proteomes" id="UP000621560"/>
    </source>
</evidence>
<evidence type="ECO:0000313" key="6">
    <source>
        <dbReference type="EMBL" id="MBD2844887.1"/>
    </source>
</evidence>
<dbReference type="SMART" id="SM00731">
    <property type="entry name" value="SprT"/>
    <property type="match status" value="1"/>
</dbReference>
<feature type="binding site" evidence="4">
    <location>
        <position position="71"/>
    </location>
    <ligand>
        <name>Zn(2+)</name>
        <dbReference type="ChEBI" id="CHEBI:29105"/>
    </ligand>
</feature>
<dbReference type="HAMAP" id="MF_00745">
    <property type="entry name" value="SprT_like"/>
    <property type="match status" value="1"/>
</dbReference>
<evidence type="ECO:0000259" key="5">
    <source>
        <dbReference type="SMART" id="SM00731"/>
    </source>
</evidence>
<keyword evidence="3 4" id="KW-0862">Zinc</keyword>
<organism evidence="6 7">
    <name type="scientific">Paenibacillus sabuli</name>
    <dbReference type="NCBI Taxonomy" id="2772509"/>
    <lineage>
        <taxon>Bacteria</taxon>
        <taxon>Bacillati</taxon>
        <taxon>Bacillota</taxon>
        <taxon>Bacilli</taxon>
        <taxon>Bacillales</taxon>
        <taxon>Paenibacillaceae</taxon>
        <taxon>Paenibacillus</taxon>
    </lineage>
</organism>
<evidence type="ECO:0000256" key="2">
    <source>
        <dbReference type="ARBA" id="ARBA00022723"/>
    </source>
</evidence>
<evidence type="ECO:0000256" key="4">
    <source>
        <dbReference type="HAMAP-Rule" id="MF_00745"/>
    </source>
</evidence>
<gene>
    <name evidence="6" type="ORF">IDH44_06780</name>
</gene>
<comment type="similarity">
    <text evidence="4">Belongs to the SprT family.</text>
</comment>
<feature type="binding site" evidence="4">
    <location>
        <position position="67"/>
    </location>
    <ligand>
        <name>Zn(2+)</name>
        <dbReference type="ChEBI" id="CHEBI:29105"/>
    </ligand>
</feature>
<sequence>MDNETLQKWVERVSLEAFGLPFRHRATFNERLRTTGGRYFTGTHHIEINPRQLAGFGLEETEKIIKHELCHYHLHLLGRGYRHRDRDFKLLLKQVGGARFCNALPGQERQRRSEPYRYALICRGCGLIYKRKRKIDPQKYTCGVCRGKLRIETLDIPNKS</sequence>
<comment type="caution">
    <text evidence="6">The sequence shown here is derived from an EMBL/GenBank/DDBJ whole genome shotgun (WGS) entry which is preliminary data.</text>
</comment>
<evidence type="ECO:0000256" key="3">
    <source>
        <dbReference type="ARBA" id="ARBA00022833"/>
    </source>
</evidence>
<dbReference type="AlphaFoldDB" id="A0A927BQI0"/>
<evidence type="ECO:0000256" key="1">
    <source>
        <dbReference type="ARBA" id="ARBA00022490"/>
    </source>
</evidence>
<feature type="domain" description="SprT-like" evidence="5">
    <location>
        <begin position="4"/>
        <end position="152"/>
    </location>
</feature>
<reference evidence="6" key="1">
    <citation type="submission" date="2020-09" db="EMBL/GenBank/DDBJ databases">
        <title>A novel bacterium of genus Paenibacillus, isolated from South China Sea.</title>
        <authorList>
            <person name="Huang H."/>
            <person name="Mo K."/>
            <person name="Hu Y."/>
        </authorList>
    </citation>
    <scope>NUCLEOTIDE SEQUENCE</scope>
    <source>
        <strain evidence="6">IB182496</strain>
    </source>
</reference>
<dbReference type="Proteomes" id="UP000621560">
    <property type="component" value="Unassembled WGS sequence"/>
</dbReference>
<dbReference type="RefSeq" id="WP_190915990.1">
    <property type="nucleotide sequence ID" value="NZ_JACXIZ010000013.1"/>
</dbReference>
<dbReference type="GO" id="GO:0008270">
    <property type="term" value="F:zinc ion binding"/>
    <property type="evidence" value="ECO:0007669"/>
    <property type="project" value="UniProtKB-UniRule"/>
</dbReference>
<dbReference type="GO" id="GO:0005737">
    <property type="term" value="C:cytoplasm"/>
    <property type="evidence" value="ECO:0007669"/>
    <property type="project" value="UniProtKB-SubCell"/>
</dbReference>
<proteinExistence type="inferred from homology"/>
<dbReference type="InterPro" id="IPR006640">
    <property type="entry name" value="SprT-like_domain"/>
</dbReference>
<name>A0A927BQI0_9BACL</name>
<keyword evidence="1 4" id="KW-0963">Cytoplasm</keyword>
<accession>A0A927BQI0</accession>
<dbReference type="GO" id="GO:0006950">
    <property type="term" value="P:response to stress"/>
    <property type="evidence" value="ECO:0007669"/>
    <property type="project" value="UniProtKB-ARBA"/>
</dbReference>
<dbReference type="Pfam" id="PF17283">
    <property type="entry name" value="Zn_ribbon_SprT"/>
    <property type="match status" value="1"/>
</dbReference>
<keyword evidence="7" id="KW-1185">Reference proteome</keyword>
<dbReference type="Pfam" id="PF10263">
    <property type="entry name" value="SprT-like"/>
    <property type="match status" value="1"/>
</dbReference>
<feature type="active site" evidence="4">
    <location>
        <position position="68"/>
    </location>
</feature>
<comment type="subcellular location">
    <subcellularLocation>
        <location evidence="4">Cytoplasm</location>
    </subcellularLocation>
</comment>
<protein>
    <recommendedName>
        <fullName evidence="4">Protein SprT-like</fullName>
    </recommendedName>
</protein>
<comment type="cofactor">
    <cofactor evidence="4">
        <name>Zn(2+)</name>
        <dbReference type="ChEBI" id="CHEBI:29105"/>
    </cofactor>
    <text evidence="4">Binds 1 zinc ion.</text>
</comment>
<keyword evidence="2 4" id="KW-0479">Metal-binding</keyword>
<dbReference type="EMBL" id="JACXIZ010000013">
    <property type="protein sequence ID" value="MBD2844887.1"/>
    <property type="molecule type" value="Genomic_DNA"/>
</dbReference>
<dbReference type="NCBIfam" id="NF003339">
    <property type="entry name" value="PRK04351.1"/>
    <property type="match status" value="1"/>
</dbReference>